<keyword evidence="5 13" id="KW-0444">Lipid biosynthesis</keyword>
<dbReference type="UniPathway" id="UPA00359">
    <property type="reaction ID" value="UER00482"/>
</dbReference>
<evidence type="ECO:0000256" key="11">
    <source>
        <dbReference type="ARBA" id="ARBA00023098"/>
    </source>
</evidence>
<keyword evidence="6 13" id="KW-0441">Lipid A biosynthesis</keyword>
<name>A0A3D8YI09_9BACT</name>
<comment type="caution">
    <text evidence="14">The sequence shown here is derived from an EMBL/GenBank/DDBJ whole genome shotgun (WGS) entry which is preliminary data.</text>
</comment>
<evidence type="ECO:0000256" key="6">
    <source>
        <dbReference type="ARBA" id="ARBA00022556"/>
    </source>
</evidence>
<dbReference type="GO" id="GO:0009245">
    <property type="term" value="P:lipid A biosynthetic process"/>
    <property type="evidence" value="ECO:0007669"/>
    <property type="project" value="UniProtKB-UniRule"/>
</dbReference>
<dbReference type="GO" id="GO:0005886">
    <property type="term" value="C:plasma membrane"/>
    <property type="evidence" value="ECO:0007669"/>
    <property type="project" value="TreeGrafter"/>
</dbReference>
<dbReference type="AlphaFoldDB" id="A0A3D8YI09"/>
<keyword evidence="8 13" id="KW-0547">Nucleotide-binding</keyword>
<evidence type="ECO:0000256" key="1">
    <source>
        <dbReference type="ARBA" id="ARBA00002274"/>
    </source>
</evidence>
<evidence type="ECO:0000256" key="10">
    <source>
        <dbReference type="ARBA" id="ARBA00022840"/>
    </source>
</evidence>
<keyword evidence="15" id="KW-1185">Reference proteome</keyword>
<dbReference type="SUPFAM" id="SSF52540">
    <property type="entry name" value="P-loop containing nucleoside triphosphate hydrolases"/>
    <property type="match status" value="1"/>
</dbReference>
<organism evidence="14 15">
    <name type="scientific">Dyadobacter luteus</name>
    <dbReference type="NCBI Taxonomy" id="2259619"/>
    <lineage>
        <taxon>Bacteria</taxon>
        <taxon>Pseudomonadati</taxon>
        <taxon>Bacteroidota</taxon>
        <taxon>Cytophagia</taxon>
        <taxon>Cytophagales</taxon>
        <taxon>Spirosomataceae</taxon>
        <taxon>Dyadobacter</taxon>
    </lineage>
</organism>
<reference evidence="14 15" key="1">
    <citation type="submission" date="2018-07" db="EMBL/GenBank/DDBJ databases">
        <title>Dyadobacter roseus sp. nov., isolated from rose rhizosphere soil.</title>
        <authorList>
            <person name="Chen L."/>
        </authorList>
    </citation>
    <scope>NUCLEOTIDE SEQUENCE [LARGE SCALE GENOMIC DNA]</scope>
    <source>
        <strain evidence="14 15">RS19</strain>
    </source>
</reference>
<comment type="function">
    <text evidence="1 13">Transfers the gamma-phosphate of ATP to the 4'-position of a tetraacyldisaccharide 1-phosphate intermediate (termed DS-1-P) to form tetraacyldisaccharide 1,4'-bis-phosphate (lipid IVA).</text>
</comment>
<dbReference type="InterPro" id="IPR003758">
    <property type="entry name" value="LpxK"/>
</dbReference>
<dbReference type="GO" id="GO:0005524">
    <property type="term" value="F:ATP binding"/>
    <property type="evidence" value="ECO:0007669"/>
    <property type="project" value="UniProtKB-UniRule"/>
</dbReference>
<evidence type="ECO:0000256" key="9">
    <source>
        <dbReference type="ARBA" id="ARBA00022777"/>
    </source>
</evidence>
<keyword evidence="7 13" id="KW-0808">Transferase</keyword>
<dbReference type="NCBIfam" id="TIGR00682">
    <property type="entry name" value="lpxK"/>
    <property type="match status" value="1"/>
</dbReference>
<keyword evidence="11 13" id="KW-0443">Lipid metabolism</keyword>
<evidence type="ECO:0000313" key="15">
    <source>
        <dbReference type="Proteomes" id="UP000256373"/>
    </source>
</evidence>
<dbReference type="Pfam" id="PF02606">
    <property type="entry name" value="LpxK"/>
    <property type="match status" value="1"/>
</dbReference>
<evidence type="ECO:0000313" key="14">
    <source>
        <dbReference type="EMBL" id="REA63021.1"/>
    </source>
</evidence>
<evidence type="ECO:0000256" key="2">
    <source>
        <dbReference type="ARBA" id="ARBA00004870"/>
    </source>
</evidence>
<dbReference type="Proteomes" id="UP000256373">
    <property type="component" value="Unassembled WGS sequence"/>
</dbReference>
<dbReference type="GO" id="GO:0009029">
    <property type="term" value="F:lipid-A 4'-kinase activity"/>
    <property type="evidence" value="ECO:0007669"/>
    <property type="project" value="UniProtKB-UniRule"/>
</dbReference>
<comment type="pathway">
    <text evidence="2 13">Glycolipid biosynthesis; lipid IV(A) biosynthesis; lipid IV(A) from (3R)-3-hydroxytetradecanoyl-[acyl-carrier-protein] and UDP-N-acetyl-alpha-D-glucosamine: step 6/6.</text>
</comment>
<dbReference type="PANTHER" id="PTHR42724:SF1">
    <property type="entry name" value="TETRAACYLDISACCHARIDE 4'-KINASE, MITOCHONDRIAL-RELATED"/>
    <property type="match status" value="1"/>
</dbReference>
<comment type="similarity">
    <text evidence="13">Belongs to the LpxK family.</text>
</comment>
<feature type="binding site" evidence="13">
    <location>
        <begin position="50"/>
        <end position="57"/>
    </location>
    <ligand>
        <name>ATP</name>
        <dbReference type="ChEBI" id="CHEBI:30616"/>
    </ligand>
</feature>
<gene>
    <name evidence="13 14" type="primary">lpxK</name>
    <name evidence="14" type="ORF">DSL64_05195</name>
</gene>
<keyword evidence="9 13" id="KW-0418">Kinase</keyword>
<dbReference type="GO" id="GO:0009244">
    <property type="term" value="P:lipopolysaccharide core region biosynthetic process"/>
    <property type="evidence" value="ECO:0007669"/>
    <property type="project" value="TreeGrafter"/>
</dbReference>
<comment type="catalytic activity">
    <reaction evidence="13">
        <text>a lipid A disaccharide + ATP = a lipid IVA + ADP + H(+)</text>
        <dbReference type="Rhea" id="RHEA:67840"/>
        <dbReference type="ChEBI" id="CHEBI:15378"/>
        <dbReference type="ChEBI" id="CHEBI:30616"/>
        <dbReference type="ChEBI" id="CHEBI:176343"/>
        <dbReference type="ChEBI" id="CHEBI:176425"/>
        <dbReference type="ChEBI" id="CHEBI:456216"/>
        <dbReference type="EC" id="2.7.1.130"/>
    </reaction>
</comment>
<evidence type="ECO:0000256" key="5">
    <source>
        <dbReference type="ARBA" id="ARBA00022516"/>
    </source>
</evidence>
<evidence type="ECO:0000256" key="8">
    <source>
        <dbReference type="ARBA" id="ARBA00022741"/>
    </source>
</evidence>
<dbReference type="HAMAP" id="MF_00409">
    <property type="entry name" value="LpxK"/>
    <property type="match status" value="1"/>
</dbReference>
<accession>A0A3D8YI09</accession>
<protein>
    <recommendedName>
        <fullName evidence="4 13">Tetraacyldisaccharide 4'-kinase</fullName>
        <ecNumber evidence="3 13">2.7.1.130</ecNumber>
    </recommendedName>
    <alternativeName>
        <fullName evidence="12 13">Lipid A 4'-kinase</fullName>
    </alternativeName>
</protein>
<dbReference type="EC" id="2.7.1.130" evidence="3 13"/>
<dbReference type="RefSeq" id="WP_115829609.1">
    <property type="nucleotide sequence ID" value="NZ_QNUL01000003.1"/>
</dbReference>
<dbReference type="InterPro" id="IPR027417">
    <property type="entry name" value="P-loop_NTPase"/>
</dbReference>
<sequence>MIERNWIKVILTPLSWLYGLITSIRNLLYDTQVLRSERPSQFTLSVGNITVGGTGKTPMTEYLVRLLSAKYATAILSRGYGRKTKGFVLAQPKLTAEDIGDEPLQYFEKFGDSVTVAVCEKRVIGAREIASLKPDVKLLLLDDAFQHRAIIQDLKLVLTDYARPFYKDLPFPAGRLRETRSGAKRADAIIVTKCPSTLTEEEKIQIITKIRRYGKNGTPVFFSFIRYGEAVCYDGSRVKLNNVKLVAGIANPATFTAHVGQHCNVIEEIIYPDHHNYSTDDLKGLIKYLKNDTFVVTTEKDMVKLKPLVEEAGVTAQFVYIPIVVDFKNETSNFDLWIRQKIQNIL</sequence>
<dbReference type="PANTHER" id="PTHR42724">
    <property type="entry name" value="TETRAACYLDISACCHARIDE 4'-KINASE"/>
    <property type="match status" value="1"/>
</dbReference>
<proteinExistence type="inferred from homology"/>
<evidence type="ECO:0000256" key="4">
    <source>
        <dbReference type="ARBA" id="ARBA00016436"/>
    </source>
</evidence>
<evidence type="ECO:0000256" key="13">
    <source>
        <dbReference type="HAMAP-Rule" id="MF_00409"/>
    </source>
</evidence>
<dbReference type="EMBL" id="QNUL01000003">
    <property type="protein sequence ID" value="REA63021.1"/>
    <property type="molecule type" value="Genomic_DNA"/>
</dbReference>
<evidence type="ECO:0000256" key="7">
    <source>
        <dbReference type="ARBA" id="ARBA00022679"/>
    </source>
</evidence>
<evidence type="ECO:0000256" key="12">
    <source>
        <dbReference type="ARBA" id="ARBA00029757"/>
    </source>
</evidence>
<evidence type="ECO:0000256" key="3">
    <source>
        <dbReference type="ARBA" id="ARBA00012071"/>
    </source>
</evidence>
<dbReference type="OrthoDB" id="9766423at2"/>
<keyword evidence="10 13" id="KW-0067">ATP-binding</keyword>